<keyword evidence="12" id="KW-1185">Reference proteome</keyword>
<feature type="chain" id="PRO_5014248894" description="Glutathione-binding protein GsiB" evidence="8">
    <location>
        <begin position="39"/>
        <end position="525"/>
    </location>
</feature>
<protein>
    <recommendedName>
        <fullName evidence="4">Glutathione-binding protein GsiB</fullName>
    </recommendedName>
</protein>
<feature type="domain" description="Solute-binding protein family 5" evidence="9">
    <location>
        <begin position="82"/>
        <end position="440"/>
    </location>
</feature>
<evidence type="ECO:0000313" key="11">
    <source>
        <dbReference type="EMBL" id="SAL58785.1"/>
    </source>
</evidence>
<evidence type="ECO:0000256" key="2">
    <source>
        <dbReference type="ARBA" id="ARBA00004418"/>
    </source>
</evidence>
<dbReference type="Gene3D" id="3.10.105.10">
    <property type="entry name" value="Dipeptide-binding Protein, Domain 3"/>
    <property type="match status" value="1"/>
</dbReference>
<dbReference type="InterPro" id="IPR000914">
    <property type="entry name" value="SBP_5_dom"/>
</dbReference>
<organism evidence="10 12">
    <name type="scientific">Caballeronia telluris</name>
    <dbReference type="NCBI Taxonomy" id="326475"/>
    <lineage>
        <taxon>Bacteria</taxon>
        <taxon>Pseudomonadati</taxon>
        <taxon>Pseudomonadota</taxon>
        <taxon>Betaproteobacteria</taxon>
        <taxon>Burkholderiales</taxon>
        <taxon>Burkholderiaceae</taxon>
        <taxon>Caballeronia</taxon>
    </lineage>
</organism>
<feature type="signal peptide" evidence="8">
    <location>
        <begin position="1"/>
        <end position="38"/>
    </location>
</feature>
<name>A0A158IN14_9BURK</name>
<dbReference type="STRING" id="326475.AWB66_03174"/>
<dbReference type="PANTHER" id="PTHR30290:SF32">
    <property type="entry name" value="GLUTATHIONE-BINDING PROTEIN GSIB"/>
    <property type="match status" value="1"/>
</dbReference>
<comment type="function">
    <text evidence="1">Part of the ABC transporter complex GsiABCD involved in glutathione import. Binds glutathione.</text>
</comment>
<dbReference type="PANTHER" id="PTHR30290">
    <property type="entry name" value="PERIPLASMIC BINDING COMPONENT OF ABC TRANSPORTER"/>
    <property type="match status" value="1"/>
</dbReference>
<accession>A0A158IN14</accession>
<proteinExistence type="inferred from homology"/>
<evidence type="ECO:0000259" key="9">
    <source>
        <dbReference type="Pfam" id="PF00496"/>
    </source>
</evidence>
<dbReference type="GO" id="GO:0042938">
    <property type="term" value="P:dipeptide transport"/>
    <property type="evidence" value="ECO:0007669"/>
    <property type="project" value="TreeGrafter"/>
</dbReference>
<evidence type="ECO:0000256" key="7">
    <source>
        <dbReference type="ARBA" id="ARBA00022764"/>
    </source>
</evidence>
<evidence type="ECO:0000256" key="8">
    <source>
        <dbReference type="SAM" id="SignalP"/>
    </source>
</evidence>
<dbReference type="RefSeq" id="WP_087631220.1">
    <property type="nucleotide sequence ID" value="NZ_FCNZ02000011.1"/>
</dbReference>
<keyword evidence="6 8" id="KW-0732">Signal</keyword>
<reference evidence="10 12" key="1">
    <citation type="submission" date="2016-01" db="EMBL/GenBank/DDBJ databases">
        <authorList>
            <person name="Oliw E.H."/>
        </authorList>
    </citation>
    <scope>NUCLEOTIDE SEQUENCE [LARGE SCALE GENOMIC DNA]</scope>
    <source>
        <strain evidence="10">LMG 22936</strain>
    </source>
</reference>
<evidence type="ECO:0000256" key="1">
    <source>
        <dbReference type="ARBA" id="ARBA00003489"/>
    </source>
</evidence>
<evidence type="ECO:0000256" key="6">
    <source>
        <dbReference type="ARBA" id="ARBA00022729"/>
    </source>
</evidence>
<dbReference type="InterPro" id="IPR030678">
    <property type="entry name" value="Peptide/Ni-bd"/>
</dbReference>
<comment type="similarity">
    <text evidence="3">Belongs to the bacterial solute-binding protein 5 family.</text>
</comment>
<evidence type="ECO:0000256" key="4">
    <source>
        <dbReference type="ARBA" id="ARBA00017393"/>
    </source>
</evidence>
<dbReference type="FunFam" id="3.10.105.10:FF:000003">
    <property type="entry name" value="Glutathione ABC transporter substrate-binding protein GsiB"/>
    <property type="match status" value="1"/>
</dbReference>
<dbReference type="Gene3D" id="3.90.76.10">
    <property type="entry name" value="Dipeptide-binding Protein, Domain 1"/>
    <property type="match status" value="1"/>
</dbReference>
<dbReference type="EMBL" id="FCNZ02000011">
    <property type="protein sequence ID" value="SAL57619.1"/>
    <property type="molecule type" value="Genomic_DNA"/>
</dbReference>
<dbReference type="PIRSF" id="PIRSF002741">
    <property type="entry name" value="MppA"/>
    <property type="match status" value="1"/>
</dbReference>
<dbReference type="Gene3D" id="3.40.190.10">
    <property type="entry name" value="Periplasmic binding protein-like II"/>
    <property type="match status" value="1"/>
</dbReference>
<dbReference type="NCBIfam" id="NF011942">
    <property type="entry name" value="PRK15413.1"/>
    <property type="match status" value="1"/>
</dbReference>
<dbReference type="GO" id="GO:0043190">
    <property type="term" value="C:ATP-binding cassette (ABC) transporter complex"/>
    <property type="evidence" value="ECO:0007669"/>
    <property type="project" value="InterPro"/>
</dbReference>
<evidence type="ECO:0000313" key="12">
    <source>
        <dbReference type="Proteomes" id="UP000054717"/>
    </source>
</evidence>
<evidence type="ECO:0000256" key="3">
    <source>
        <dbReference type="ARBA" id="ARBA00005695"/>
    </source>
</evidence>
<dbReference type="CDD" id="cd08499">
    <property type="entry name" value="PBP2_Ylib_like"/>
    <property type="match status" value="1"/>
</dbReference>
<dbReference type="EMBL" id="FCNZ02000011">
    <property type="protein sequence ID" value="SAL58785.1"/>
    <property type="molecule type" value="Genomic_DNA"/>
</dbReference>
<evidence type="ECO:0000313" key="10">
    <source>
        <dbReference type="EMBL" id="SAL57619.1"/>
    </source>
</evidence>
<keyword evidence="7" id="KW-0574">Periplasm</keyword>
<dbReference type="GO" id="GO:0030288">
    <property type="term" value="C:outer membrane-bounded periplasmic space"/>
    <property type="evidence" value="ECO:0007669"/>
    <property type="project" value="TreeGrafter"/>
</dbReference>
<gene>
    <name evidence="10" type="ORF">AWB66_03174</name>
    <name evidence="11" type="ORF">AWB66_03292</name>
</gene>
<dbReference type="Proteomes" id="UP000054717">
    <property type="component" value="Unassembled WGS sequence"/>
</dbReference>
<dbReference type="AlphaFoldDB" id="A0A158IN14"/>
<dbReference type="InterPro" id="IPR039424">
    <property type="entry name" value="SBP_5"/>
</dbReference>
<dbReference type="Pfam" id="PF00496">
    <property type="entry name" value="SBP_bac_5"/>
    <property type="match status" value="1"/>
</dbReference>
<sequence length="525" mass="57830">MSLSKSGPKFKLLRLRALIAASASACVLTTLTAMPAHAETMAVMAVASTFTTLDPYDANDTLSQAVAKSFYQGLFGFDKDMKIVNVLATSYEASPDAKVYTIKLRTGVKFHDGTDFNADAVKAVFDRVTDPANKLKRYNLFNKIEKTEVIDPQTVKITLKIPFSAFINVLAHPSAVMISPEALKKYGKDIAMHPVGTGPFEFVEWKQTDDLKVKKFAGYWKKGYPKIDMIDWKPVVDNNTRAALMQTGEADFAFQVPFEQAAALKSSPKVDLIAAPSIIQRYISMNMLQKPFDNPKVREAMNYAINKEALVKVAFSGYAMPAEGVVPQGVDYAVKTGPWKYDPAKARELLKEAGYPNGFETELWSGYNHSTAQKIIQFVQQQLAQVGVKASVQALEAGQRVAKVESAPDPATAPIRMYYIGWSSSTGEADWAISPLLASASFPPKLSNTAYYKNETVDSDLAKALATTDRNEKSALYADAQKRIWADAPWVFLVTEKVVYARSKRLSGAYVMPDGSFSFDEIAIK</sequence>
<dbReference type="SUPFAM" id="SSF53850">
    <property type="entry name" value="Periplasmic binding protein-like II"/>
    <property type="match status" value="1"/>
</dbReference>
<evidence type="ECO:0000256" key="5">
    <source>
        <dbReference type="ARBA" id="ARBA00022448"/>
    </source>
</evidence>
<comment type="subcellular location">
    <subcellularLocation>
        <location evidence="2">Periplasm</location>
    </subcellularLocation>
</comment>
<dbReference type="GO" id="GO:1904680">
    <property type="term" value="F:peptide transmembrane transporter activity"/>
    <property type="evidence" value="ECO:0007669"/>
    <property type="project" value="TreeGrafter"/>
</dbReference>
<keyword evidence="5" id="KW-0813">Transport</keyword>